<keyword evidence="3 6" id="KW-0732">Signal</keyword>
<proteinExistence type="inferred from homology"/>
<feature type="signal peptide" evidence="6">
    <location>
        <begin position="1"/>
        <end position="34"/>
    </location>
</feature>
<accession>A0A3M4LUR5</accession>
<dbReference type="PANTHER" id="PTHR38776">
    <property type="entry name" value="MLTA-INTERACTING PROTEIN-RELATED"/>
    <property type="match status" value="1"/>
</dbReference>
<keyword evidence="4" id="KW-0472">Membrane</keyword>
<comment type="caution">
    <text evidence="7">The sequence shown here is derived from an EMBL/GenBank/DDBJ whole genome shotgun (WGS) entry which is preliminary data.</text>
</comment>
<evidence type="ECO:0000313" key="7">
    <source>
        <dbReference type="EMBL" id="RMQ45262.1"/>
    </source>
</evidence>
<dbReference type="Proteomes" id="UP000277236">
    <property type="component" value="Unassembled WGS sequence"/>
</dbReference>
<dbReference type="PANTHER" id="PTHR38776:SF1">
    <property type="entry name" value="MLTA-INTERACTING PROTEIN-RELATED"/>
    <property type="match status" value="1"/>
</dbReference>
<dbReference type="InterPro" id="IPR010583">
    <property type="entry name" value="MipA"/>
</dbReference>
<evidence type="ECO:0000256" key="4">
    <source>
        <dbReference type="ARBA" id="ARBA00023136"/>
    </source>
</evidence>
<evidence type="ECO:0000256" key="2">
    <source>
        <dbReference type="ARBA" id="ARBA00005722"/>
    </source>
</evidence>
<evidence type="ECO:0000256" key="3">
    <source>
        <dbReference type="ARBA" id="ARBA00022729"/>
    </source>
</evidence>
<protein>
    <submittedName>
        <fullName evidence="7">MltA-interacting MipA</fullName>
    </submittedName>
</protein>
<dbReference type="AlphaFoldDB" id="A0A3M4LUR5"/>
<evidence type="ECO:0000256" key="6">
    <source>
        <dbReference type="SAM" id="SignalP"/>
    </source>
</evidence>
<dbReference type="PROSITE" id="PS51257">
    <property type="entry name" value="PROKAR_LIPOPROTEIN"/>
    <property type="match status" value="1"/>
</dbReference>
<reference evidence="7 8" key="1">
    <citation type="submission" date="2018-08" db="EMBL/GenBank/DDBJ databases">
        <title>Recombination of ecologically and evolutionarily significant loci maintains genetic cohesion in the Pseudomonas syringae species complex.</title>
        <authorList>
            <person name="Dillon M."/>
            <person name="Thakur S."/>
            <person name="Almeida R.N.D."/>
            <person name="Weir B.S."/>
            <person name="Guttman D.S."/>
        </authorList>
    </citation>
    <scope>NUCLEOTIDE SEQUENCE [LARGE SCALE GENOMIC DNA]</scope>
    <source>
        <strain evidence="7 8">ICMP 3353</strain>
    </source>
</reference>
<name>A0A3M4LUR5_PSECI</name>
<keyword evidence="5" id="KW-0998">Cell outer membrane</keyword>
<evidence type="ECO:0000256" key="1">
    <source>
        <dbReference type="ARBA" id="ARBA00004442"/>
    </source>
</evidence>
<feature type="chain" id="PRO_5018030627" evidence="6">
    <location>
        <begin position="35"/>
        <end position="279"/>
    </location>
</feature>
<comment type="subcellular location">
    <subcellularLocation>
        <location evidence="1">Cell outer membrane</location>
    </subcellularLocation>
</comment>
<evidence type="ECO:0000313" key="8">
    <source>
        <dbReference type="Proteomes" id="UP000277236"/>
    </source>
</evidence>
<sequence length="279" mass="30002">MMNNRYATFDSRVFLKALLTCATLVASCAGSVQAADDTSGNSLLGKKTDISMGLGAAVTARYMGSDHYRSTLLPVLSIQRGILFADSLRGLGLQWQSASGFSASAALNYDMGRSTKNNGSRYGSTDLKGMGTVEGATVADINVSQQLLPWLSLNGEAELRTGGEDRGNRYRLGVEGIVFHSNDDTIALDIDAHAGDGRYNQTYFGVTQAQSRTSRFSSFQADSGIYSYSAALNWQHTFDAHWSALTSVGVTHYTDQVRNSPLVQTHAEATGLATINYSF</sequence>
<dbReference type="EMBL" id="RBRE01000054">
    <property type="protein sequence ID" value="RMQ45262.1"/>
    <property type="molecule type" value="Genomic_DNA"/>
</dbReference>
<gene>
    <name evidence="7" type="ORF">ALQ04_05171</name>
</gene>
<dbReference type="GO" id="GO:0009279">
    <property type="term" value="C:cell outer membrane"/>
    <property type="evidence" value="ECO:0007669"/>
    <property type="project" value="UniProtKB-SubCell"/>
</dbReference>
<organism evidence="7 8">
    <name type="scientific">Pseudomonas cichorii</name>
    <dbReference type="NCBI Taxonomy" id="36746"/>
    <lineage>
        <taxon>Bacteria</taxon>
        <taxon>Pseudomonadati</taxon>
        <taxon>Pseudomonadota</taxon>
        <taxon>Gammaproteobacteria</taxon>
        <taxon>Pseudomonadales</taxon>
        <taxon>Pseudomonadaceae</taxon>
        <taxon>Pseudomonas</taxon>
    </lineage>
</organism>
<evidence type="ECO:0000256" key="5">
    <source>
        <dbReference type="ARBA" id="ARBA00023237"/>
    </source>
</evidence>
<comment type="similarity">
    <text evidence="2">Belongs to the MipA/OmpV family.</text>
</comment>
<dbReference type="Pfam" id="PF06629">
    <property type="entry name" value="MipA"/>
    <property type="match status" value="1"/>
</dbReference>